<accession>A0A4C1UDJ6</accession>
<gene>
    <name evidence="1" type="ORF">EVAR_10095_1</name>
</gene>
<dbReference type="Proteomes" id="UP000299102">
    <property type="component" value="Unassembled WGS sequence"/>
</dbReference>
<evidence type="ECO:0000313" key="2">
    <source>
        <dbReference type="Proteomes" id="UP000299102"/>
    </source>
</evidence>
<comment type="caution">
    <text evidence="1">The sequence shown here is derived from an EMBL/GenBank/DDBJ whole genome shotgun (WGS) entry which is preliminary data.</text>
</comment>
<keyword evidence="2" id="KW-1185">Reference proteome</keyword>
<proteinExistence type="predicted"/>
<protein>
    <submittedName>
        <fullName evidence="1">Uncharacterized protein</fullName>
    </submittedName>
</protein>
<organism evidence="1 2">
    <name type="scientific">Eumeta variegata</name>
    <name type="common">Bagworm moth</name>
    <name type="synonym">Eumeta japonica</name>
    <dbReference type="NCBI Taxonomy" id="151549"/>
    <lineage>
        <taxon>Eukaryota</taxon>
        <taxon>Metazoa</taxon>
        <taxon>Ecdysozoa</taxon>
        <taxon>Arthropoda</taxon>
        <taxon>Hexapoda</taxon>
        <taxon>Insecta</taxon>
        <taxon>Pterygota</taxon>
        <taxon>Neoptera</taxon>
        <taxon>Endopterygota</taxon>
        <taxon>Lepidoptera</taxon>
        <taxon>Glossata</taxon>
        <taxon>Ditrysia</taxon>
        <taxon>Tineoidea</taxon>
        <taxon>Psychidae</taxon>
        <taxon>Oiketicinae</taxon>
        <taxon>Eumeta</taxon>
    </lineage>
</organism>
<evidence type="ECO:0000313" key="1">
    <source>
        <dbReference type="EMBL" id="GBP23994.1"/>
    </source>
</evidence>
<dbReference type="AlphaFoldDB" id="A0A4C1UDJ6"/>
<reference evidence="1 2" key="1">
    <citation type="journal article" date="2019" name="Commun. Biol.">
        <title>The bagworm genome reveals a unique fibroin gene that provides high tensile strength.</title>
        <authorList>
            <person name="Kono N."/>
            <person name="Nakamura H."/>
            <person name="Ohtoshi R."/>
            <person name="Tomita M."/>
            <person name="Numata K."/>
            <person name="Arakawa K."/>
        </authorList>
    </citation>
    <scope>NUCLEOTIDE SEQUENCE [LARGE SCALE GENOMIC DNA]</scope>
</reference>
<name>A0A4C1UDJ6_EUMVA</name>
<sequence>MRLVGDARRRGARGVARSELVEIAPSMKPDSKFLAVGLHWFVDTLLRNVTGPRFAESAGNGEVLTRTARGEAAIPFDTLDTLCTWVWVDVSPYTTHYIHLMFSCSGVLCKANKRGRPGSRIRLAPLPQRSKARVVKKSNTVTPELSLKWATKNIERGASSSECILNRQPYTRIRGSHIDKHIFPYPPIILLVIGCTCFDIRCM</sequence>
<dbReference type="EMBL" id="BGZK01000156">
    <property type="protein sequence ID" value="GBP23994.1"/>
    <property type="molecule type" value="Genomic_DNA"/>
</dbReference>